<evidence type="ECO:0000313" key="7">
    <source>
        <dbReference type="EMBL" id="PVZ96879.1"/>
    </source>
</evidence>
<sequence>MDANFPGNPEFGFIEWIKTFENISKEINTISDLSDGIVLFEICVDIDPHWFRLIRSADVGENWVFKYNNLKKLYRLLLAYCEEVLLLPVSGMTEPDLNLIAKQNSHDEILKVCSLVLTVAVNCEKKNEYIGKIMTLSEENQGLLMVAIERTMNRLGAHDTLPTDNKNDMDVSNYSDQSSNEYSDSYLSDSPNPSQDKNKVIKQQAGFNVALQEELMLHVERNQSLKANLEKMALESEKWRRKFEEERQSKIELSKQLEDVIDSSSNSMGNTSSAKSNILVKAEIEALKADLDKSELQKNEFSNQLQEAILKLNKTNSELLAQKSMLSELDRLRDQEQEHKFLLEKLSKTENIVEKYRTKLEQSSDLKRKLTAIEQQLQKELAEKKDIENRYLASIQSKNDPQNTGNGFIDSLSKLESQLNLATMESAELKNKLVALEKENKKLTIEADYAQNSARDLEERVREMELSGVGMDSQTRSDNKNHGSELSEAFGESPTQLKREIQRLSSEVETLKNALKQSENNVKETELLESWLEDANKEKKEAIDRALAAENTIKDMRAQITTLQNGESKQLTALEQQISELVAKLEQTQEKSASNEKQSKSLFSELNKSTQQVELLEQQLNKVNMELHNKSNMLEELEKYKEAQKKTLEEIKSNKNEKENLEIWYNNLEMEMQGKVRQNEKLLIEKDKLNDTLSELKTKISRLEKKNHDFEEAQADVKVLEEKLSESRQECHKTVLNLQKTKQVVKHLQKELESAHNNKEPANNYKEILNSLQNQVEEKTLKVESLKEQIKSLQKHTDFEIKLISSAWFYVQRKLEQSSGFGYNSNMGGMASAGGMNQQGNLKRSQNHSSQQQYTTSSKSNIVTSSWLESQRSVLESQIYPRK</sequence>
<dbReference type="EMBL" id="MBFU01000556">
    <property type="protein sequence ID" value="PVZ98360.1"/>
    <property type="molecule type" value="Genomic_DNA"/>
</dbReference>
<reference evidence="7 9" key="1">
    <citation type="journal article" date="2018" name="MBio">
        <title>Comparative Genomics Reveals the Core Gene Toolbox for the Fungus-Insect Symbiosis.</title>
        <authorList>
            <person name="Wang Y."/>
            <person name="Stata M."/>
            <person name="Wang W."/>
            <person name="Stajich J.E."/>
            <person name="White M.M."/>
            <person name="Moncalvo J.M."/>
        </authorList>
    </citation>
    <scope>NUCLEOTIDE SEQUENCE [LARGE SCALE GENOMIC DNA]</scope>
    <source>
        <strain evidence="7 9">AUS-126-30</strain>
    </source>
</reference>
<proteinExistence type="predicted"/>
<keyword evidence="9" id="KW-1185">Reference proteome</keyword>
<dbReference type="InterPro" id="IPR036872">
    <property type="entry name" value="CH_dom_sf"/>
</dbReference>
<feature type="compositionally biased region" description="Low complexity" evidence="5">
    <location>
        <begin position="847"/>
        <end position="861"/>
    </location>
</feature>
<dbReference type="GO" id="GO:0051959">
    <property type="term" value="F:dynein light intermediate chain binding"/>
    <property type="evidence" value="ECO:0007669"/>
    <property type="project" value="TreeGrafter"/>
</dbReference>
<feature type="region of interest" description="Disordered" evidence="5">
    <location>
        <begin position="157"/>
        <end position="197"/>
    </location>
</feature>
<keyword evidence="2" id="KW-0963">Cytoplasm</keyword>
<dbReference type="Proteomes" id="UP000245591">
    <property type="component" value="Unassembled WGS sequence"/>
</dbReference>
<name>A0A2U1IVP9_SMIAN</name>
<dbReference type="GO" id="GO:0005815">
    <property type="term" value="C:microtubule organizing center"/>
    <property type="evidence" value="ECO:0007669"/>
    <property type="project" value="TreeGrafter"/>
</dbReference>
<dbReference type="EMBL" id="MBFU01001100">
    <property type="protein sequence ID" value="PVZ96879.1"/>
    <property type="molecule type" value="Genomic_DNA"/>
</dbReference>
<accession>A0A2U1IVP9</accession>
<comment type="subcellular location">
    <subcellularLocation>
        <location evidence="1">Cytoplasm</location>
    </subcellularLocation>
</comment>
<evidence type="ECO:0000259" key="6">
    <source>
        <dbReference type="Pfam" id="PF19047"/>
    </source>
</evidence>
<dbReference type="AlphaFoldDB" id="A0A2U1IVP9"/>
<dbReference type="GO" id="GO:0008017">
    <property type="term" value="F:microtubule binding"/>
    <property type="evidence" value="ECO:0007669"/>
    <property type="project" value="TreeGrafter"/>
</dbReference>
<dbReference type="SUPFAM" id="SSF116907">
    <property type="entry name" value="Hook domain"/>
    <property type="match status" value="1"/>
</dbReference>
<dbReference type="CDD" id="cd22211">
    <property type="entry name" value="HkD_SF"/>
    <property type="match status" value="1"/>
</dbReference>
<dbReference type="InterPro" id="IPR043936">
    <property type="entry name" value="HOOK_N"/>
</dbReference>
<evidence type="ECO:0000313" key="8">
    <source>
        <dbReference type="EMBL" id="PVZ98360.1"/>
    </source>
</evidence>
<feature type="coiled-coil region" evidence="4">
    <location>
        <begin position="208"/>
        <end position="242"/>
    </location>
</feature>
<dbReference type="GO" id="GO:0005737">
    <property type="term" value="C:cytoplasm"/>
    <property type="evidence" value="ECO:0007669"/>
    <property type="project" value="UniProtKB-SubCell"/>
</dbReference>
<comment type="caution">
    <text evidence="7">The sequence shown here is derived from an EMBL/GenBank/DDBJ whole genome shotgun (WGS) entry which is preliminary data.</text>
</comment>
<dbReference type="PANTHER" id="PTHR18947:SF28">
    <property type="entry name" value="GIRDIN, ISOFORM A"/>
    <property type="match status" value="1"/>
</dbReference>
<evidence type="ECO:0000256" key="1">
    <source>
        <dbReference type="ARBA" id="ARBA00004496"/>
    </source>
</evidence>
<organism evidence="7 9">
    <name type="scientific">Smittium angustum</name>
    <dbReference type="NCBI Taxonomy" id="133377"/>
    <lineage>
        <taxon>Eukaryota</taxon>
        <taxon>Fungi</taxon>
        <taxon>Fungi incertae sedis</taxon>
        <taxon>Zoopagomycota</taxon>
        <taxon>Kickxellomycotina</taxon>
        <taxon>Harpellomycetes</taxon>
        <taxon>Harpellales</taxon>
        <taxon>Legeriomycetaceae</taxon>
        <taxon>Smittium</taxon>
    </lineage>
</organism>
<feature type="compositionally biased region" description="Polar residues" evidence="5">
    <location>
        <begin position="170"/>
        <end position="195"/>
    </location>
</feature>
<evidence type="ECO:0000313" key="9">
    <source>
        <dbReference type="Proteomes" id="UP000245591"/>
    </source>
</evidence>
<dbReference type="GO" id="GO:0030705">
    <property type="term" value="P:cytoskeleton-dependent intracellular transport"/>
    <property type="evidence" value="ECO:0007669"/>
    <property type="project" value="InterPro"/>
</dbReference>
<dbReference type="GO" id="GO:0031122">
    <property type="term" value="P:cytoplasmic microtubule organization"/>
    <property type="evidence" value="ECO:0007669"/>
    <property type="project" value="TreeGrafter"/>
</dbReference>
<protein>
    <recommendedName>
        <fullName evidence="6">HOOK N-terminal domain-containing protein</fullName>
    </recommendedName>
</protein>
<evidence type="ECO:0000256" key="2">
    <source>
        <dbReference type="ARBA" id="ARBA00022490"/>
    </source>
</evidence>
<dbReference type="Gene3D" id="1.10.418.10">
    <property type="entry name" value="Calponin-like domain"/>
    <property type="match status" value="1"/>
</dbReference>
<evidence type="ECO:0000256" key="5">
    <source>
        <dbReference type="SAM" id="MobiDB-lite"/>
    </source>
</evidence>
<feature type="region of interest" description="Disordered" evidence="5">
    <location>
        <begin position="832"/>
        <end position="863"/>
    </location>
</feature>
<feature type="compositionally biased region" description="Basic and acidic residues" evidence="5">
    <location>
        <begin position="475"/>
        <end position="485"/>
    </location>
</feature>
<gene>
    <name evidence="8" type="ORF">BB558_005624</name>
    <name evidence="7" type="ORF">BB558_007192</name>
</gene>
<keyword evidence="3 4" id="KW-0175">Coiled coil</keyword>
<feature type="coiled-coil region" evidence="4">
    <location>
        <begin position="501"/>
        <end position="796"/>
    </location>
</feature>
<feature type="domain" description="HOOK N-terminal" evidence="6">
    <location>
        <begin position="13"/>
        <end position="148"/>
    </location>
</feature>
<dbReference type="Pfam" id="PF19047">
    <property type="entry name" value="HOOK_N"/>
    <property type="match status" value="1"/>
</dbReference>
<evidence type="ECO:0000256" key="3">
    <source>
        <dbReference type="ARBA" id="ARBA00023054"/>
    </source>
</evidence>
<dbReference type="PANTHER" id="PTHR18947">
    <property type="entry name" value="HOOK PROTEINS"/>
    <property type="match status" value="1"/>
</dbReference>
<evidence type="ECO:0000256" key="4">
    <source>
        <dbReference type="SAM" id="Coils"/>
    </source>
</evidence>
<feature type="region of interest" description="Disordered" evidence="5">
    <location>
        <begin position="466"/>
        <end position="496"/>
    </location>
</feature>